<keyword evidence="3" id="KW-0732">Signal</keyword>
<dbReference type="Gene3D" id="2.60.40.10">
    <property type="entry name" value="Immunoglobulins"/>
    <property type="match status" value="19"/>
</dbReference>
<feature type="domain" description="SpaA-like prealbumin fold" evidence="6">
    <location>
        <begin position="719"/>
        <end position="808"/>
    </location>
</feature>
<dbReference type="PANTHER" id="PTHR36108">
    <property type="entry name" value="COLOSSIN-B-RELATED"/>
    <property type="match status" value="1"/>
</dbReference>
<keyword evidence="5" id="KW-1133">Transmembrane helix</keyword>
<keyword evidence="5" id="KW-0472">Membrane</keyword>
<dbReference type="RefSeq" id="WP_126795758.1">
    <property type="nucleotide sequence ID" value="NZ_CP060720.1"/>
</dbReference>
<comment type="similarity">
    <text evidence="1">Belongs to the serine-aspartate repeat-containing protein (SDr) family.</text>
</comment>
<feature type="domain" description="SpaA-like prealbumin fold" evidence="6">
    <location>
        <begin position="437"/>
        <end position="519"/>
    </location>
</feature>
<evidence type="ECO:0000256" key="1">
    <source>
        <dbReference type="ARBA" id="ARBA00007257"/>
    </source>
</evidence>
<feature type="region of interest" description="Disordered" evidence="4">
    <location>
        <begin position="2178"/>
        <end position="2205"/>
    </location>
</feature>
<feature type="domain" description="SpaA-like prealbumin fold" evidence="6">
    <location>
        <begin position="813"/>
        <end position="902"/>
    </location>
</feature>
<evidence type="ECO:0000256" key="5">
    <source>
        <dbReference type="SAM" id="Phobius"/>
    </source>
</evidence>
<feature type="domain" description="SpaA-like prealbumin fold" evidence="6">
    <location>
        <begin position="625"/>
        <end position="714"/>
    </location>
</feature>
<dbReference type="OrthoDB" id="1744455at2"/>
<evidence type="ECO:0000256" key="4">
    <source>
        <dbReference type="SAM" id="MobiDB-lite"/>
    </source>
</evidence>
<feature type="domain" description="SpaA-like prealbumin fold" evidence="6">
    <location>
        <begin position="1104"/>
        <end position="1184"/>
    </location>
</feature>
<comment type="caution">
    <text evidence="7">The sequence shown here is derived from an EMBL/GenBank/DDBJ whole genome shotgun (WGS) entry which is preliminary data.</text>
</comment>
<dbReference type="Pfam" id="PF17802">
    <property type="entry name" value="SpaA"/>
    <property type="match status" value="19"/>
</dbReference>
<evidence type="ECO:0000313" key="8">
    <source>
        <dbReference type="Proteomes" id="UP000288028"/>
    </source>
</evidence>
<dbReference type="EMBL" id="NGKB01000014">
    <property type="protein sequence ID" value="RSU11384.1"/>
    <property type="molecule type" value="Genomic_DNA"/>
</dbReference>
<reference evidence="7 8" key="1">
    <citation type="submission" date="2017-05" db="EMBL/GenBank/DDBJ databases">
        <title>Vagococcus spp. assemblies.</title>
        <authorList>
            <person name="Gulvik C.A."/>
        </authorList>
    </citation>
    <scope>NUCLEOTIDE SEQUENCE [LARGE SCALE GENOMIC DNA]</scope>
    <source>
        <strain evidence="7 8">SS1714</strain>
    </source>
</reference>
<dbReference type="GeneID" id="95579482"/>
<evidence type="ECO:0000256" key="3">
    <source>
        <dbReference type="ARBA" id="ARBA00022729"/>
    </source>
</evidence>
<feature type="domain" description="SpaA-like prealbumin fold" evidence="6">
    <location>
        <begin position="907"/>
        <end position="996"/>
    </location>
</feature>
<feature type="domain" description="SpaA-like prealbumin fold" evidence="6">
    <location>
        <begin position="1005"/>
        <end position="1088"/>
    </location>
</feature>
<protein>
    <recommendedName>
        <fullName evidence="6">SpaA-like prealbumin fold domain-containing protein</fullName>
    </recommendedName>
</protein>
<feature type="domain" description="SpaA-like prealbumin fold" evidence="6">
    <location>
        <begin position="1889"/>
        <end position="1972"/>
    </location>
</feature>
<proteinExistence type="inferred from homology"/>
<evidence type="ECO:0000256" key="2">
    <source>
        <dbReference type="ARBA" id="ARBA00022525"/>
    </source>
</evidence>
<feature type="domain" description="SpaA-like prealbumin fold" evidence="6">
    <location>
        <begin position="1791"/>
        <end position="1875"/>
    </location>
</feature>
<keyword evidence="2" id="KW-0964">Secreted</keyword>
<gene>
    <name evidence="7" type="ORF">CBF28_12450</name>
</gene>
<keyword evidence="8" id="KW-1185">Reference proteome</keyword>
<feature type="domain" description="SpaA-like prealbumin fold" evidence="6">
    <location>
        <begin position="347"/>
        <end position="428"/>
    </location>
</feature>
<feature type="transmembrane region" description="Helical" evidence="5">
    <location>
        <begin position="7"/>
        <end position="28"/>
    </location>
</feature>
<feature type="domain" description="SpaA-like prealbumin fold" evidence="6">
    <location>
        <begin position="1300"/>
        <end position="1391"/>
    </location>
</feature>
<feature type="domain" description="SpaA-like prealbumin fold" evidence="6">
    <location>
        <begin position="1398"/>
        <end position="1482"/>
    </location>
</feature>
<feature type="domain" description="SpaA-like prealbumin fold" evidence="6">
    <location>
        <begin position="2089"/>
        <end position="2180"/>
    </location>
</feature>
<feature type="transmembrane region" description="Helical" evidence="5">
    <location>
        <begin position="2217"/>
        <end position="2234"/>
    </location>
</feature>
<feature type="domain" description="SpaA-like prealbumin fold" evidence="6">
    <location>
        <begin position="1202"/>
        <end position="1287"/>
    </location>
</feature>
<dbReference type="InterPro" id="IPR013783">
    <property type="entry name" value="Ig-like_fold"/>
</dbReference>
<dbReference type="SUPFAM" id="SSF49478">
    <property type="entry name" value="Cna protein B-type domain"/>
    <property type="match status" value="19"/>
</dbReference>
<sequence>MKLFRKNVFSLVGIMVMLLITTTGYSFYENSNQVKDAGTFYKDVPEAKDSLLGAANYFHVFANKANLRNHTNGNVATKELSGDSNFGTQGISGTEYHYIQQVHSINGASGIRDHTKMVFGTGVSIDLSEYHRPKVNGKPMDRVSGDNVFQDKPGNVYIDFETEFKKLNQASEGIITHDSEKTYYNSDFKNINERVIDVSQYKGNNVYIKVAPEVLEANTPLRIAGLEKNSGSGQFKNVYITVDTGNTQSYTVSSQIIFRYTDGTERGNKETTDFSDSTVLWTFERSGKPYTGNINLRSTWVGSILAPSAVLNGEQNIDGNIIVDEFKGAGETHSWHWQQNKGGVILEKSEEGNEANFLKGAEFSLYTSENILVKDKLVTNDQGQIKVDNLPLGKYYFIETKAPVGYELSTKHYDFEVTANSTSKVTTVKVTNKKELGQVELQKTDVEDGKFLEGAEFSLFTLSGDLVKEKLVTDAQGQLKVENLPVGKYYFVETKAPAGYELSKKHYDFEIKAGETSKIAEVKATNKEELGKVELQKTDIADGKFLEGAEFSLFTLSGDLVKEKLVTDAKGQLKVENLPLGKYYFVEMKAPAGYELSKKHYEFEIKAGETSKIAEVKATNKKELGKVELQKTDIADGKFLEGAEFSLFTLSGDLVKEKLVTDAKGQLKVENLPLGKYYFVEMKAPAGYELSKKHYEFEIKAGETSKIAEVKATNKKELGQVELQKTDVEDGKFLEGAEFSIFTSEGKLVRDKLVTDAQGQLKVENLPVGKYYFVETKAPAGYELFKKHYDFEIKAGETSKIAEVKATNKKELGQVELQKTDVEDGKFLEGAEFSIFTSEGKLVRDKLVTDAQGQLKVENLPVGKYYFVETKAPAGYELFKKHYDFEIKAGETSKIAEVKATNKKELGKVELQKTDVEDGKFLEGAEFSIFTSTGELVKDKLVTNAKGQLKVENLPLGKYYFVETKAPAGYELSKKHYDFEIKAGETSKIAEVKATNKKENPKLGGVELRKIDANDKTSFLSGAEFSLYDGKTNKLIKEKIVTGKDGKVVVNNLIPGSYYFIETKAPVGYELNEEKIHFTIEAEKVNELEKVTVENVPEKKPEYGAVTLRKVDSNDQTERLKGAQFSLFDSKTGKLIKANIETAQNGELTVDKLIPGNYYFVETKAPTGYEISTKKYTFEIKAGSLSQLNRVTVTNEKEEEFGSVELKKMDQTDKSIVLAGAEFSLFNSTGDLLQENLTTDEAGKLKVDNLAVGSYYFKETKAPAGYKQSTELYHFEIKANDTSQVTYVEVTNEKEEPKLGSVELEKADEDNTNKVLSDAEFALYNSTGELVMGNLSTDETGKLRVDDLAEGKYYFVETKAPIGYEISTEQHHFEVIADNKNDVVQIKVTNKKEETKLGSVELKKVDASDPNQVLPGAEFSLYQSDGSFVKSDLVTNESGVLRVDGLAEGSYYFIETKAPNGYSNTSKKQTFEIKVNETTQVAFIQVTNQKIDYKGSVVLVKTDQANNQTLSGAEFSLYKSTGELVHANLITDSSGQLKVENLAEGSYYFVETKAPLGYILSTKQYGFEIKANETSEIAKVAATNQKEEVKLGSVELQKFDALNKSKVLAGAEFSLYQSDGTVLQTGLITDESGLLRIDGLAEGSYYFVETKAPAGYSLPGDNQYDFEIKADTINKVQRLEVLNEKDKREPVKGSVILRKIDASDSNKVLQGAEFSLYHSTGELIDEGLTTDEAGILTKKNLAVGDYYFKETKAPKGYKLSNKQYDFKIEADKISEVKQVEVTNEKEEVKLGSVELKKVDSSNSSKVLQGAEFSLYHSTGELIDEGLTTDEAGILTKKNLTVGDYYFKETKAPKGYKLSNKQYNFKIEANKISEVKQVEVTNEKEEVKLGSVELKKVDASNSGKVLQGAEFSLYHSTGELIDEGLTTDEAGILTKKNLAVGDYYFKETKAPKGYKLSNKQYDFKIEADKISEVKRLEVTNEKEEVKQKLGSVELKKVDASNSGKVLQGAEFSLYQLNGKLVEKELTTNKLGILAKSDLPEGKYYFVETEAPAGYKLSDKKHHFEIKADKISEVKRLEVTNEKEEVKQKLGSVELKKVDSSNSSKVLQGAEFSLYHSNGKLIKENLPTDKNGLLTVPDLEEGKYYFIETKAPTGYILSQEKHFFTIKVGEKASIEKITVTNEAKPVTPKEPDKPNKPTSGGTTTTKKMLPKTGEVINDLFVYGWTILLISSFMLFWKKNQKLN</sequence>
<dbReference type="Proteomes" id="UP000288028">
    <property type="component" value="Unassembled WGS sequence"/>
</dbReference>
<feature type="domain" description="SpaA-like prealbumin fold" evidence="6">
    <location>
        <begin position="1989"/>
        <end position="2072"/>
    </location>
</feature>
<dbReference type="InterPro" id="IPR041033">
    <property type="entry name" value="SpaA_PFL_dom_1"/>
</dbReference>
<feature type="domain" description="SpaA-like prealbumin fold" evidence="6">
    <location>
        <begin position="1693"/>
        <end position="1777"/>
    </location>
</feature>
<name>A0A430ATJ1_9ENTE</name>
<accession>A0A430ATJ1</accession>
<evidence type="ECO:0000259" key="6">
    <source>
        <dbReference type="Pfam" id="PF17802"/>
    </source>
</evidence>
<feature type="compositionally biased region" description="Low complexity" evidence="4">
    <location>
        <begin position="2194"/>
        <end position="2205"/>
    </location>
</feature>
<feature type="domain" description="SpaA-like prealbumin fold" evidence="6">
    <location>
        <begin position="1495"/>
        <end position="1577"/>
    </location>
</feature>
<feature type="domain" description="SpaA-like prealbumin fold" evidence="6">
    <location>
        <begin position="1592"/>
        <end position="1676"/>
    </location>
</feature>
<feature type="domain" description="SpaA-like prealbumin fold" evidence="6">
    <location>
        <begin position="531"/>
        <end position="620"/>
    </location>
</feature>
<evidence type="ECO:0000313" key="7">
    <source>
        <dbReference type="EMBL" id="RSU11384.1"/>
    </source>
</evidence>
<keyword evidence="5" id="KW-0812">Transmembrane</keyword>
<dbReference type="PANTHER" id="PTHR36108:SF13">
    <property type="entry name" value="COLOSSIN-B-RELATED"/>
    <property type="match status" value="1"/>
</dbReference>
<organism evidence="7 8">
    <name type="scientific">Vagococcus carniphilus</name>
    <dbReference type="NCBI Taxonomy" id="218144"/>
    <lineage>
        <taxon>Bacteria</taxon>
        <taxon>Bacillati</taxon>
        <taxon>Bacillota</taxon>
        <taxon>Bacilli</taxon>
        <taxon>Lactobacillales</taxon>
        <taxon>Enterococcaceae</taxon>
        <taxon>Vagococcus</taxon>
    </lineage>
</organism>